<protein>
    <recommendedName>
        <fullName evidence="3">5-bromo-4-chloroindolyl phosphate hydrolysis protein</fullName>
    </recommendedName>
</protein>
<name>A0A7V2T3M6_LEUMU</name>
<reference evidence="2" key="1">
    <citation type="journal article" date="2020" name="mSystems">
        <title>Genome- and Community-Level Interaction Insights into Carbon Utilization and Element Cycling Functions of Hydrothermarchaeota in Hydrothermal Sediment.</title>
        <authorList>
            <person name="Zhou Z."/>
            <person name="Liu Y."/>
            <person name="Xu W."/>
            <person name="Pan J."/>
            <person name="Luo Z.H."/>
            <person name="Li M."/>
        </authorList>
    </citation>
    <scope>NUCLEOTIDE SEQUENCE [LARGE SCALE GENOMIC DNA]</scope>
    <source>
        <strain evidence="2">HyVt-493</strain>
    </source>
</reference>
<evidence type="ECO:0008006" key="3">
    <source>
        <dbReference type="Google" id="ProtNLM"/>
    </source>
</evidence>
<keyword evidence="1" id="KW-0812">Transmembrane</keyword>
<evidence type="ECO:0000256" key="1">
    <source>
        <dbReference type="SAM" id="Phobius"/>
    </source>
</evidence>
<dbReference type="EMBL" id="DRMS01000321">
    <property type="protein sequence ID" value="HFC92844.1"/>
    <property type="molecule type" value="Genomic_DNA"/>
</dbReference>
<keyword evidence="1" id="KW-1133">Transmembrane helix</keyword>
<keyword evidence="1" id="KW-0472">Membrane</keyword>
<dbReference type="AlphaFoldDB" id="A0A7V2T3M6"/>
<accession>A0A7V2T3M6</accession>
<gene>
    <name evidence="2" type="ORF">ENJ51_08540</name>
</gene>
<proteinExistence type="predicted"/>
<sequence length="185" mass="21661">MSRIILFLIFIISVVAIVFLLRYLWNKFSGAVTHVIEKSSDMAMEQQEKWKLREKRKKLPNEIQKLIVKYEELLESNDELSEHWQGAMEPVYKALGDIVHILTSAPKKVNKVRTLLSVSLPALEKFIATLNTNQTFMDEAEAKKAQQNIDVIHKDLQQHELTLQKSRRFDFDVLMDVIKIRLKRD</sequence>
<organism evidence="2">
    <name type="scientific">Leucothrix mucor</name>
    <dbReference type="NCBI Taxonomy" id="45248"/>
    <lineage>
        <taxon>Bacteria</taxon>
        <taxon>Pseudomonadati</taxon>
        <taxon>Pseudomonadota</taxon>
        <taxon>Gammaproteobacteria</taxon>
        <taxon>Thiotrichales</taxon>
        <taxon>Thiotrichaceae</taxon>
        <taxon>Leucothrix</taxon>
    </lineage>
</organism>
<dbReference type="Proteomes" id="UP000885750">
    <property type="component" value="Unassembled WGS sequence"/>
</dbReference>
<feature type="transmembrane region" description="Helical" evidence="1">
    <location>
        <begin position="5"/>
        <end position="25"/>
    </location>
</feature>
<evidence type="ECO:0000313" key="2">
    <source>
        <dbReference type="EMBL" id="HFC92844.1"/>
    </source>
</evidence>
<comment type="caution">
    <text evidence="2">The sequence shown here is derived from an EMBL/GenBank/DDBJ whole genome shotgun (WGS) entry which is preliminary data.</text>
</comment>